<dbReference type="GO" id="GO:0006508">
    <property type="term" value="P:proteolysis"/>
    <property type="evidence" value="ECO:0007669"/>
    <property type="project" value="UniProtKB-KW"/>
</dbReference>
<dbReference type="OrthoDB" id="678161at2"/>
<evidence type="ECO:0000256" key="5">
    <source>
        <dbReference type="ARBA" id="ARBA00022801"/>
    </source>
</evidence>
<dbReference type="NCBIfam" id="TIGR04178">
    <property type="entry name" value="exo_archaeo"/>
    <property type="match status" value="1"/>
</dbReference>
<gene>
    <name evidence="9" type="ORF">EI293_05035</name>
</gene>
<dbReference type="GO" id="GO:0005886">
    <property type="term" value="C:plasma membrane"/>
    <property type="evidence" value="ECO:0007669"/>
    <property type="project" value="UniProtKB-SubCell"/>
</dbReference>
<evidence type="ECO:0000256" key="8">
    <source>
        <dbReference type="SAM" id="Phobius"/>
    </source>
</evidence>
<protein>
    <recommendedName>
        <fullName evidence="11">Exosortase family protein XrtF</fullName>
    </recommendedName>
</protein>
<evidence type="ECO:0000313" key="9">
    <source>
        <dbReference type="EMBL" id="RSK46531.1"/>
    </source>
</evidence>
<feature type="transmembrane region" description="Helical" evidence="8">
    <location>
        <begin position="161"/>
        <end position="182"/>
    </location>
</feature>
<keyword evidence="4 8" id="KW-0812">Transmembrane</keyword>
<comment type="subcellular location">
    <subcellularLocation>
        <location evidence="1">Cell membrane</location>
        <topology evidence="1">Multi-pass membrane protein</topology>
    </subcellularLocation>
</comment>
<dbReference type="InterPro" id="IPR019127">
    <property type="entry name" value="Exosortase"/>
</dbReference>
<keyword evidence="3" id="KW-0645">Protease</keyword>
<evidence type="ECO:0000256" key="6">
    <source>
        <dbReference type="ARBA" id="ARBA00022989"/>
    </source>
</evidence>
<accession>A0A3R9NGF8</accession>
<keyword evidence="7 8" id="KW-0472">Membrane</keyword>
<evidence type="ECO:0000256" key="4">
    <source>
        <dbReference type="ARBA" id="ARBA00022692"/>
    </source>
</evidence>
<evidence type="ECO:0000256" key="3">
    <source>
        <dbReference type="ARBA" id="ARBA00022670"/>
    </source>
</evidence>
<sequence length="197" mass="21950">MLAEPCKFVIHCCVAMSAILASSRRPLVRFLLVATGIYLLWFFLYDRNLALDGRLDAALSRNIAAAGAGMLRVFGFDTQVDAVQPRLLVMDGRPGVIVGDPCNGLVLYALFAGFVLAFPGGGVRKLWFIPLGITAIYLLNVVRVAALALNHHYYQQSVEFNHHYTFTFVVYGSILLLWMWWVTRLHPEARTFSQAAA</sequence>
<dbReference type="InterPro" id="IPR026392">
    <property type="entry name" value="Exo/Archaeosortase_dom"/>
</dbReference>
<evidence type="ECO:0000256" key="7">
    <source>
        <dbReference type="ARBA" id="ARBA00023136"/>
    </source>
</evidence>
<evidence type="ECO:0008006" key="11">
    <source>
        <dbReference type="Google" id="ProtNLM"/>
    </source>
</evidence>
<feature type="transmembrane region" description="Helical" evidence="8">
    <location>
        <begin position="126"/>
        <end position="149"/>
    </location>
</feature>
<dbReference type="NCBIfam" id="NF046081">
    <property type="entry name" value="exosort_XrtX"/>
    <property type="match status" value="1"/>
</dbReference>
<dbReference type="GO" id="GO:0008233">
    <property type="term" value="F:peptidase activity"/>
    <property type="evidence" value="ECO:0007669"/>
    <property type="project" value="UniProtKB-KW"/>
</dbReference>
<feature type="transmembrane region" description="Helical" evidence="8">
    <location>
        <begin position="26"/>
        <end position="45"/>
    </location>
</feature>
<evidence type="ECO:0000256" key="1">
    <source>
        <dbReference type="ARBA" id="ARBA00004651"/>
    </source>
</evidence>
<keyword evidence="5" id="KW-0378">Hydrolase</keyword>
<evidence type="ECO:0000313" key="10">
    <source>
        <dbReference type="Proteomes" id="UP000270291"/>
    </source>
</evidence>
<evidence type="ECO:0000256" key="2">
    <source>
        <dbReference type="ARBA" id="ARBA00022475"/>
    </source>
</evidence>
<keyword evidence="6 8" id="KW-1133">Transmembrane helix</keyword>
<dbReference type="AlphaFoldDB" id="A0A3R9NGF8"/>
<proteinExistence type="predicted"/>
<dbReference type="Pfam" id="PF09721">
    <property type="entry name" value="Exosortase_EpsH"/>
    <property type="match status" value="1"/>
</dbReference>
<reference evidence="9 10" key="1">
    <citation type="submission" date="2018-12" db="EMBL/GenBank/DDBJ databases">
        <authorList>
            <person name="Feng G."/>
            <person name="Zhu H."/>
        </authorList>
    </citation>
    <scope>NUCLEOTIDE SEQUENCE [LARGE SCALE GENOMIC DNA]</scope>
    <source>
        <strain evidence="9 10">LMG 26000</strain>
    </source>
</reference>
<feature type="transmembrane region" description="Helical" evidence="8">
    <location>
        <begin position="96"/>
        <end position="119"/>
    </location>
</feature>
<keyword evidence="10" id="KW-1185">Reference proteome</keyword>
<name>A0A3R9NGF8_9BACT</name>
<keyword evidence="2" id="KW-1003">Cell membrane</keyword>
<organism evidence="9 10">
    <name type="scientific">Hymenobacter perfusus</name>
    <dbReference type="NCBI Taxonomy" id="1236770"/>
    <lineage>
        <taxon>Bacteria</taxon>
        <taxon>Pseudomonadati</taxon>
        <taxon>Bacteroidota</taxon>
        <taxon>Cytophagia</taxon>
        <taxon>Cytophagales</taxon>
        <taxon>Hymenobacteraceae</taxon>
        <taxon>Hymenobacter</taxon>
    </lineage>
</organism>
<comment type="caution">
    <text evidence="9">The sequence shown here is derived from an EMBL/GenBank/DDBJ whole genome shotgun (WGS) entry which is preliminary data.</text>
</comment>
<dbReference type="EMBL" id="RWIU01000001">
    <property type="protein sequence ID" value="RSK46531.1"/>
    <property type="molecule type" value="Genomic_DNA"/>
</dbReference>
<dbReference type="Proteomes" id="UP000270291">
    <property type="component" value="Unassembled WGS sequence"/>
</dbReference>